<evidence type="ECO:0000256" key="1">
    <source>
        <dbReference type="ARBA" id="ARBA00010164"/>
    </source>
</evidence>
<dbReference type="PANTHER" id="PTHR37419:SF8">
    <property type="entry name" value="TOXIN YJJJ"/>
    <property type="match status" value="1"/>
</dbReference>
<evidence type="ECO:0000313" key="5">
    <source>
        <dbReference type="EMBL" id="MCW5320811.1"/>
    </source>
</evidence>
<gene>
    <name evidence="5" type="ORF">D5039_06385</name>
</gene>
<accession>A0ABT3KR70</accession>
<dbReference type="Proteomes" id="UP001208935">
    <property type="component" value="Unassembled WGS sequence"/>
</dbReference>
<comment type="similarity">
    <text evidence="1">Belongs to the HipA Ser/Thr kinase family.</text>
</comment>
<reference evidence="6" key="1">
    <citation type="submission" date="2023-07" db="EMBL/GenBank/DDBJ databases">
        <title>Verminephrobacter genomes.</title>
        <authorList>
            <person name="Lund M.B."/>
        </authorList>
    </citation>
    <scope>NUCLEOTIDE SEQUENCE [LARGE SCALE GENOMIC DNA]</scope>
    <source>
        <strain evidence="6">AtM5-05</strain>
    </source>
</reference>
<proteinExistence type="inferred from homology"/>
<dbReference type="RefSeq" id="WP_265281456.1">
    <property type="nucleotide sequence ID" value="NZ_QZCW01000001.1"/>
</dbReference>
<organism evidence="5 6">
    <name type="scientific">Verminephrobacter aporrectodeae subsp. tuberculatae</name>
    <dbReference type="NCBI Taxonomy" id="1110392"/>
    <lineage>
        <taxon>Bacteria</taxon>
        <taxon>Pseudomonadati</taxon>
        <taxon>Pseudomonadota</taxon>
        <taxon>Betaproteobacteria</taxon>
        <taxon>Burkholderiales</taxon>
        <taxon>Comamonadaceae</taxon>
        <taxon>Verminephrobacter</taxon>
    </lineage>
</organism>
<evidence type="ECO:0000256" key="2">
    <source>
        <dbReference type="ARBA" id="ARBA00022679"/>
    </source>
</evidence>
<feature type="domain" description="HipA-like C-terminal" evidence="4">
    <location>
        <begin position="176"/>
        <end position="385"/>
    </location>
</feature>
<comment type="caution">
    <text evidence="5">The sequence shown here is derived from an EMBL/GenBank/DDBJ whole genome shotgun (WGS) entry which is preliminary data.</text>
</comment>
<evidence type="ECO:0000259" key="4">
    <source>
        <dbReference type="Pfam" id="PF07804"/>
    </source>
</evidence>
<dbReference type="Pfam" id="PF07804">
    <property type="entry name" value="HipA_C"/>
    <property type="match status" value="1"/>
</dbReference>
<keyword evidence="2" id="KW-0808">Transferase</keyword>
<evidence type="ECO:0000313" key="6">
    <source>
        <dbReference type="Proteomes" id="UP001208935"/>
    </source>
</evidence>
<protein>
    <submittedName>
        <fullName evidence="5">Type II toxin-antitoxin system HipA family toxin</fullName>
    </submittedName>
</protein>
<dbReference type="InterPro" id="IPR052028">
    <property type="entry name" value="HipA_Ser/Thr_kinase"/>
</dbReference>
<sequence length="424" mass="47035">MPDKMEVWLDADLVAAPQRVGTLFHDRGQVWFSYANAWLKNPVCFALDPDLTLDAAPFFPKPETGSFGIFLDSSPDRWGQTLMKRREMLEARDAKRPVRNLYAWDYLVGVQDETRQGALRFRREGENTFASVHPLAAPPVTSLRALQAVAYELANKRIDDLNALRQWLSVLVAPGSSLGGARPKANFRELDGSLWIAKFPARDDSLDVGAWEGVVHSLAQDVGIHVPQAKTVRLGGDHHAFCVKRFDRNANQRVFYSSAMTLLRKEQSEGSSYLEMAHFLQTHGATHLIEEGLGQLFRRVAFNVAVANRDDHLRNHGFLLRPGGWALAPAFDVNPNPDKSEHVLAVDDGDNRPSLDTVLLTAEWYGLKPARAEEIIGEVVDGVKKWPQVARRFGIGGAEIALMQGIFGVPPDSDGDSGQDRVSP</sequence>
<name>A0ABT3KR70_9BURK</name>
<keyword evidence="6" id="KW-1185">Reference proteome</keyword>
<dbReference type="InterPro" id="IPR012893">
    <property type="entry name" value="HipA-like_C"/>
</dbReference>
<evidence type="ECO:0000256" key="3">
    <source>
        <dbReference type="ARBA" id="ARBA00022777"/>
    </source>
</evidence>
<dbReference type="PANTHER" id="PTHR37419">
    <property type="entry name" value="SERINE/THREONINE-PROTEIN KINASE TOXIN HIPA"/>
    <property type="match status" value="1"/>
</dbReference>
<keyword evidence="3" id="KW-0418">Kinase</keyword>
<dbReference type="EMBL" id="QZCW01000001">
    <property type="protein sequence ID" value="MCW5320811.1"/>
    <property type="molecule type" value="Genomic_DNA"/>
</dbReference>